<feature type="coiled-coil region" evidence="1">
    <location>
        <begin position="93"/>
        <end position="160"/>
    </location>
</feature>
<accession>A0A1R2BCT7</accession>
<protein>
    <submittedName>
        <fullName evidence="2">Uncharacterized protein</fullName>
    </submittedName>
</protein>
<organism evidence="2 3">
    <name type="scientific">Stentor coeruleus</name>
    <dbReference type="NCBI Taxonomy" id="5963"/>
    <lineage>
        <taxon>Eukaryota</taxon>
        <taxon>Sar</taxon>
        <taxon>Alveolata</taxon>
        <taxon>Ciliophora</taxon>
        <taxon>Postciliodesmatophora</taxon>
        <taxon>Heterotrichea</taxon>
        <taxon>Heterotrichida</taxon>
        <taxon>Stentoridae</taxon>
        <taxon>Stentor</taxon>
    </lineage>
</organism>
<proteinExistence type="predicted"/>
<gene>
    <name evidence="2" type="ORF">SteCoe_26466</name>
</gene>
<evidence type="ECO:0000313" key="3">
    <source>
        <dbReference type="Proteomes" id="UP000187209"/>
    </source>
</evidence>
<keyword evidence="1" id="KW-0175">Coiled coil</keyword>
<dbReference type="Proteomes" id="UP000187209">
    <property type="component" value="Unassembled WGS sequence"/>
</dbReference>
<keyword evidence="3" id="KW-1185">Reference proteome</keyword>
<comment type="caution">
    <text evidence="2">The sequence shown here is derived from an EMBL/GenBank/DDBJ whole genome shotgun (WGS) entry which is preliminary data.</text>
</comment>
<evidence type="ECO:0000313" key="2">
    <source>
        <dbReference type="EMBL" id="OMJ74567.1"/>
    </source>
</evidence>
<reference evidence="2 3" key="1">
    <citation type="submission" date="2016-11" db="EMBL/GenBank/DDBJ databases">
        <title>The macronuclear genome of Stentor coeruleus: a giant cell with tiny introns.</title>
        <authorList>
            <person name="Slabodnick M."/>
            <person name="Ruby J.G."/>
            <person name="Reiff S.B."/>
            <person name="Swart E.C."/>
            <person name="Gosai S."/>
            <person name="Prabakaran S."/>
            <person name="Witkowska E."/>
            <person name="Larue G.E."/>
            <person name="Fisher S."/>
            <person name="Freeman R.M."/>
            <person name="Gunawardena J."/>
            <person name="Chu W."/>
            <person name="Stover N.A."/>
            <person name="Gregory B.D."/>
            <person name="Nowacki M."/>
            <person name="Derisi J."/>
            <person name="Roy S.W."/>
            <person name="Marshall W.F."/>
            <person name="Sood P."/>
        </authorList>
    </citation>
    <scope>NUCLEOTIDE SEQUENCE [LARGE SCALE GENOMIC DNA]</scope>
    <source>
        <strain evidence="2">WM001</strain>
    </source>
</reference>
<name>A0A1R2BCT7_9CILI</name>
<sequence length="171" mass="19658">MKRKIEFETQRLKKTTSLSKARSNPTFTSTRLKLEAYSRFGWSSPLNSVPIYNTPINISYDTCIFPSTDLNSTKSQSITKTAAIQTDSPCFSQESLVNENISLANEVAQLRKELNELKIVVKDMQKVNSLNKMRANDEIIQQLQKENLILKQNLMCEKDKESFGEYFDDFL</sequence>
<dbReference type="AlphaFoldDB" id="A0A1R2BCT7"/>
<dbReference type="EMBL" id="MPUH01000742">
    <property type="protein sequence ID" value="OMJ74567.1"/>
    <property type="molecule type" value="Genomic_DNA"/>
</dbReference>
<evidence type="ECO:0000256" key="1">
    <source>
        <dbReference type="SAM" id="Coils"/>
    </source>
</evidence>